<evidence type="ECO:0000256" key="2">
    <source>
        <dbReference type="SAM" id="Phobius"/>
    </source>
</evidence>
<evidence type="ECO:0000313" key="3">
    <source>
        <dbReference type="EMBL" id="KAK4791885.1"/>
    </source>
</evidence>
<keyword evidence="2" id="KW-1133">Transmembrane helix</keyword>
<accession>A0AAN7R8A6</accession>
<protein>
    <submittedName>
        <fullName evidence="3">Uncharacterized protein</fullName>
    </submittedName>
</protein>
<name>A0AAN7R8A6_TRANT</name>
<dbReference type="EMBL" id="JAXQNO010000008">
    <property type="protein sequence ID" value="KAK4791885.1"/>
    <property type="molecule type" value="Genomic_DNA"/>
</dbReference>
<keyword evidence="2" id="KW-0472">Membrane</keyword>
<keyword evidence="2" id="KW-0812">Transmembrane</keyword>
<organism evidence="3 4">
    <name type="scientific">Trapa natans</name>
    <name type="common">Water chestnut</name>
    <dbReference type="NCBI Taxonomy" id="22666"/>
    <lineage>
        <taxon>Eukaryota</taxon>
        <taxon>Viridiplantae</taxon>
        <taxon>Streptophyta</taxon>
        <taxon>Embryophyta</taxon>
        <taxon>Tracheophyta</taxon>
        <taxon>Spermatophyta</taxon>
        <taxon>Magnoliopsida</taxon>
        <taxon>eudicotyledons</taxon>
        <taxon>Gunneridae</taxon>
        <taxon>Pentapetalae</taxon>
        <taxon>rosids</taxon>
        <taxon>malvids</taxon>
        <taxon>Myrtales</taxon>
        <taxon>Lythraceae</taxon>
        <taxon>Trapa</taxon>
    </lineage>
</organism>
<gene>
    <name evidence="3" type="ORF">SAY86_022320</name>
</gene>
<sequence length="143" mass="16044">MKQISQFLRLDSLRISQNYVEGDLPELLGIYPDLKLIDFSHNRLRSKSPPPSLRAATQIGLRAGLVGGFTVLAFLSFIFYYSKHRKEAETSNMKSNVASKDIPLREGLSTASVLAKNHILELPDQSPLHHPTNASISQKLQRF</sequence>
<feature type="transmembrane region" description="Helical" evidence="2">
    <location>
        <begin position="59"/>
        <end position="81"/>
    </location>
</feature>
<evidence type="ECO:0000256" key="1">
    <source>
        <dbReference type="SAM" id="MobiDB-lite"/>
    </source>
</evidence>
<evidence type="ECO:0000313" key="4">
    <source>
        <dbReference type="Proteomes" id="UP001346149"/>
    </source>
</evidence>
<dbReference type="Proteomes" id="UP001346149">
    <property type="component" value="Unassembled WGS sequence"/>
</dbReference>
<proteinExistence type="predicted"/>
<dbReference type="AlphaFoldDB" id="A0AAN7R8A6"/>
<dbReference type="Gene3D" id="3.80.10.10">
    <property type="entry name" value="Ribonuclease Inhibitor"/>
    <property type="match status" value="1"/>
</dbReference>
<keyword evidence="4" id="KW-1185">Reference proteome</keyword>
<dbReference type="InterPro" id="IPR032675">
    <property type="entry name" value="LRR_dom_sf"/>
</dbReference>
<dbReference type="SUPFAM" id="SSF52058">
    <property type="entry name" value="L domain-like"/>
    <property type="match status" value="1"/>
</dbReference>
<feature type="compositionally biased region" description="Polar residues" evidence="1">
    <location>
        <begin position="132"/>
        <end position="143"/>
    </location>
</feature>
<feature type="region of interest" description="Disordered" evidence="1">
    <location>
        <begin position="124"/>
        <end position="143"/>
    </location>
</feature>
<reference evidence="3 4" key="1">
    <citation type="journal article" date="2023" name="Hortic Res">
        <title>Pangenome of water caltrop reveals structural variations and asymmetric subgenome divergence after allopolyploidization.</title>
        <authorList>
            <person name="Zhang X."/>
            <person name="Chen Y."/>
            <person name="Wang L."/>
            <person name="Yuan Y."/>
            <person name="Fang M."/>
            <person name="Shi L."/>
            <person name="Lu R."/>
            <person name="Comes H.P."/>
            <person name="Ma Y."/>
            <person name="Chen Y."/>
            <person name="Huang G."/>
            <person name="Zhou Y."/>
            <person name="Zheng Z."/>
            <person name="Qiu Y."/>
        </authorList>
    </citation>
    <scope>NUCLEOTIDE SEQUENCE [LARGE SCALE GENOMIC DNA]</scope>
    <source>
        <strain evidence="3">F231</strain>
    </source>
</reference>
<comment type="caution">
    <text evidence="3">The sequence shown here is derived from an EMBL/GenBank/DDBJ whole genome shotgun (WGS) entry which is preliminary data.</text>
</comment>